<dbReference type="AlphaFoldDB" id="A0A1I6JH93"/>
<keyword evidence="1" id="KW-1133">Transmembrane helix</keyword>
<dbReference type="RefSeq" id="WP_093309574.1">
    <property type="nucleotide sequence ID" value="NZ_FOZG01000001.1"/>
</dbReference>
<evidence type="ECO:0000256" key="1">
    <source>
        <dbReference type="SAM" id="Phobius"/>
    </source>
</evidence>
<proteinExistence type="predicted"/>
<evidence type="ECO:0000313" key="2">
    <source>
        <dbReference type="EMBL" id="SFR78229.1"/>
    </source>
</evidence>
<evidence type="ECO:0000313" key="3">
    <source>
        <dbReference type="Proteomes" id="UP000198824"/>
    </source>
</evidence>
<organism evidence="2 3">
    <name type="scientific">Sphingomonas jatrophae</name>
    <dbReference type="NCBI Taxonomy" id="1166337"/>
    <lineage>
        <taxon>Bacteria</taxon>
        <taxon>Pseudomonadati</taxon>
        <taxon>Pseudomonadota</taxon>
        <taxon>Alphaproteobacteria</taxon>
        <taxon>Sphingomonadales</taxon>
        <taxon>Sphingomonadaceae</taxon>
        <taxon>Sphingomonas</taxon>
    </lineage>
</organism>
<reference evidence="2 3" key="1">
    <citation type="submission" date="2016-10" db="EMBL/GenBank/DDBJ databases">
        <authorList>
            <person name="de Groot N.N."/>
        </authorList>
    </citation>
    <scope>NUCLEOTIDE SEQUENCE [LARGE SCALE GENOMIC DNA]</scope>
    <source>
        <strain evidence="2 3">S5-249</strain>
    </source>
</reference>
<accession>A0A1I6JH93</accession>
<keyword evidence="1" id="KW-0472">Membrane</keyword>
<dbReference type="EMBL" id="FOZG01000001">
    <property type="protein sequence ID" value="SFR78229.1"/>
    <property type="molecule type" value="Genomic_DNA"/>
</dbReference>
<sequence length="70" mass="7201">MNKGRSYLGYGAIGLIILCFALAASYLENKVPAAAQGDRTTLTGRESDQSAVAQRRGAIGTAAVADATVQ</sequence>
<name>A0A1I6JH93_9SPHN</name>
<feature type="transmembrane region" description="Helical" evidence="1">
    <location>
        <begin position="7"/>
        <end position="27"/>
    </location>
</feature>
<keyword evidence="1" id="KW-0812">Transmembrane</keyword>
<dbReference type="Proteomes" id="UP000198824">
    <property type="component" value="Unassembled WGS sequence"/>
</dbReference>
<keyword evidence="3" id="KW-1185">Reference proteome</keyword>
<gene>
    <name evidence="2" type="ORF">SAMN05192580_0259</name>
</gene>
<protein>
    <submittedName>
        <fullName evidence="2">Uncharacterized protein</fullName>
    </submittedName>
</protein>